<sequence>MRCGKPRICEKTWTEVVVTSTVTYSNWVCPDDECQKVVAAGIKIKKEKAEALRRDIEEKALARKANFNKK</sequence>
<gene>
    <name evidence="1" type="ORF">A3J50_01320</name>
</gene>
<dbReference type="Proteomes" id="UP000177821">
    <property type="component" value="Unassembled WGS sequence"/>
</dbReference>
<dbReference type="EMBL" id="MHCX01000045">
    <property type="protein sequence ID" value="OGY28735.1"/>
    <property type="molecule type" value="Genomic_DNA"/>
</dbReference>
<accession>A0A1G1WLW3</accession>
<reference evidence="1 2" key="1">
    <citation type="journal article" date="2016" name="Nat. Commun.">
        <title>Thousands of microbial genomes shed light on interconnected biogeochemical processes in an aquifer system.</title>
        <authorList>
            <person name="Anantharaman K."/>
            <person name="Brown C.T."/>
            <person name="Hug L.A."/>
            <person name="Sharon I."/>
            <person name="Castelle C.J."/>
            <person name="Probst A.J."/>
            <person name="Thomas B.C."/>
            <person name="Singh A."/>
            <person name="Wilkins M.J."/>
            <person name="Karaoz U."/>
            <person name="Brodie E.L."/>
            <person name="Williams K.H."/>
            <person name="Hubbard S.S."/>
            <person name="Banfield J.F."/>
        </authorList>
    </citation>
    <scope>NUCLEOTIDE SEQUENCE [LARGE SCALE GENOMIC DNA]</scope>
</reference>
<organism evidence="1 2">
    <name type="scientific">Candidatus Woykebacteria bacterium RIFCSPHIGHO2_02_FULL_43_16b</name>
    <dbReference type="NCBI Taxonomy" id="1802601"/>
    <lineage>
        <taxon>Bacteria</taxon>
        <taxon>Candidatus Woykeibacteriota</taxon>
    </lineage>
</organism>
<evidence type="ECO:0000313" key="2">
    <source>
        <dbReference type="Proteomes" id="UP000177821"/>
    </source>
</evidence>
<name>A0A1G1WLW3_9BACT</name>
<comment type="caution">
    <text evidence="1">The sequence shown here is derived from an EMBL/GenBank/DDBJ whole genome shotgun (WGS) entry which is preliminary data.</text>
</comment>
<dbReference type="AlphaFoldDB" id="A0A1G1WLW3"/>
<protein>
    <submittedName>
        <fullName evidence="1">Uncharacterized protein</fullName>
    </submittedName>
</protein>
<evidence type="ECO:0000313" key="1">
    <source>
        <dbReference type="EMBL" id="OGY28735.1"/>
    </source>
</evidence>
<proteinExistence type="predicted"/>